<sequence length="93" mass="10542">MLGSNQVKLQYFPGPDRNPNQPGLARLLLPSCVTTFTFEAYVRAQDIIQLEHEVCGQAPCQDQLEAQLTELVARAKDQFKLANPNSKQKQQQW</sequence>
<accession>A0ACC2MZ70</accession>
<evidence type="ECO:0000313" key="2">
    <source>
        <dbReference type="Proteomes" id="UP001234297"/>
    </source>
</evidence>
<protein>
    <submittedName>
        <fullName evidence="1">Uncharacterized protein</fullName>
    </submittedName>
</protein>
<reference evidence="1 2" key="1">
    <citation type="journal article" date="2022" name="Hortic Res">
        <title>A haplotype resolved chromosomal level avocado genome allows analysis of novel avocado genes.</title>
        <authorList>
            <person name="Nath O."/>
            <person name="Fletcher S.J."/>
            <person name="Hayward A."/>
            <person name="Shaw L.M."/>
            <person name="Masouleh A.K."/>
            <person name="Furtado A."/>
            <person name="Henry R.J."/>
            <person name="Mitter N."/>
        </authorList>
    </citation>
    <scope>NUCLEOTIDE SEQUENCE [LARGE SCALE GENOMIC DNA]</scope>
    <source>
        <strain evidence="2">cv. Hass</strain>
    </source>
</reference>
<name>A0ACC2MZ70_PERAE</name>
<dbReference type="Proteomes" id="UP001234297">
    <property type="component" value="Chromosome 1"/>
</dbReference>
<dbReference type="EMBL" id="CM056809">
    <property type="protein sequence ID" value="KAJ8650237.1"/>
    <property type="molecule type" value="Genomic_DNA"/>
</dbReference>
<comment type="caution">
    <text evidence="1">The sequence shown here is derived from an EMBL/GenBank/DDBJ whole genome shotgun (WGS) entry which is preliminary data.</text>
</comment>
<organism evidence="1 2">
    <name type="scientific">Persea americana</name>
    <name type="common">Avocado</name>
    <dbReference type="NCBI Taxonomy" id="3435"/>
    <lineage>
        <taxon>Eukaryota</taxon>
        <taxon>Viridiplantae</taxon>
        <taxon>Streptophyta</taxon>
        <taxon>Embryophyta</taxon>
        <taxon>Tracheophyta</taxon>
        <taxon>Spermatophyta</taxon>
        <taxon>Magnoliopsida</taxon>
        <taxon>Magnoliidae</taxon>
        <taxon>Laurales</taxon>
        <taxon>Lauraceae</taxon>
        <taxon>Persea</taxon>
    </lineage>
</organism>
<proteinExistence type="predicted"/>
<evidence type="ECO:0000313" key="1">
    <source>
        <dbReference type="EMBL" id="KAJ8650237.1"/>
    </source>
</evidence>
<keyword evidence="2" id="KW-1185">Reference proteome</keyword>
<gene>
    <name evidence="1" type="ORF">MRB53_003260</name>
</gene>